<evidence type="ECO:0000256" key="7">
    <source>
        <dbReference type="ARBA" id="ARBA00022898"/>
    </source>
</evidence>
<sequence length="337" mass="36067">MKRLLTTLSATLALATPALAQDTEIRFTLDWKYQGIHAFVFWAEEKGYFDAEGLDVTIDQGEGSAATVNRIVSGAYDAGLGDINAIVQVAAAGDVEAPVMVYMLYNSPPFALISRADGPVQELGDIAGRTMGTPSGGAAGILFEALAEANGIDQSEVEVVNMAPNLQEQMLLNGEVDFSAVFSVTSYMNLSAQGLDPEEDINWFMYSDYGVGLYSNGLMVSRELYEENPEAVAGLTRALNRALIEVAGDVDAGVAVLTDIEPLIDGDIEAQRLNFALDTHFVTDETDEIGIGAVDPERLAGAIDLLVGIFDLPSTPEAGEIFDSSFLPPLEERQLSR</sequence>
<keyword evidence="7" id="KW-0663">Pyridoxal phosphate</keyword>
<dbReference type="AlphaFoldDB" id="A0A1Y5RDE5"/>
<evidence type="ECO:0000256" key="4">
    <source>
        <dbReference type="ARBA" id="ARBA00011738"/>
    </source>
</evidence>
<dbReference type="Gene3D" id="3.40.190.10">
    <property type="entry name" value="Periplasmic binding protein-like II"/>
    <property type="match status" value="2"/>
</dbReference>
<evidence type="ECO:0000256" key="10">
    <source>
        <dbReference type="ARBA" id="ARBA00033171"/>
    </source>
</evidence>
<gene>
    <name evidence="14" type="ORF">ROA7023_00156</name>
</gene>
<feature type="signal peptide" evidence="12">
    <location>
        <begin position="1"/>
        <end position="20"/>
    </location>
</feature>
<dbReference type="Proteomes" id="UP000193900">
    <property type="component" value="Unassembled WGS sequence"/>
</dbReference>
<feature type="chain" id="PRO_5013119668" description="Thiamine pyrimidine synthase" evidence="12">
    <location>
        <begin position="21"/>
        <end position="337"/>
    </location>
</feature>
<comment type="pathway">
    <text evidence="2">Cofactor biosynthesis; thiamine diphosphate biosynthesis.</text>
</comment>
<dbReference type="EMBL" id="FWFZ01000001">
    <property type="protein sequence ID" value="SLN14822.1"/>
    <property type="molecule type" value="Genomic_DNA"/>
</dbReference>
<dbReference type="SUPFAM" id="SSF53850">
    <property type="entry name" value="Periplasmic binding protein-like II"/>
    <property type="match status" value="1"/>
</dbReference>
<dbReference type="PANTHER" id="PTHR31528:SF1">
    <property type="entry name" value="4-AMINO-5-HYDROXYMETHYL-2-METHYLPYRIMIDINE PHOSPHATE SYNTHASE THI11-RELATED"/>
    <property type="match status" value="1"/>
</dbReference>
<organism evidence="14 15">
    <name type="scientific">Roseisalinus antarcticus</name>
    <dbReference type="NCBI Taxonomy" id="254357"/>
    <lineage>
        <taxon>Bacteria</taxon>
        <taxon>Pseudomonadati</taxon>
        <taxon>Pseudomonadota</taxon>
        <taxon>Alphaproteobacteria</taxon>
        <taxon>Rhodobacterales</taxon>
        <taxon>Roseobacteraceae</taxon>
        <taxon>Roseisalinus</taxon>
    </lineage>
</organism>
<evidence type="ECO:0000256" key="8">
    <source>
        <dbReference type="ARBA" id="ARBA00022977"/>
    </source>
</evidence>
<keyword evidence="8" id="KW-0784">Thiamine biosynthesis</keyword>
<comment type="subunit">
    <text evidence="4">Homodimer.</text>
</comment>
<name>A0A1Y5RDE5_9RHOB</name>
<dbReference type="InterPro" id="IPR027939">
    <property type="entry name" value="NMT1/THI5"/>
</dbReference>
<evidence type="ECO:0000259" key="13">
    <source>
        <dbReference type="Pfam" id="PF09084"/>
    </source>
</evidence>
<dbReference type="OrthoDB" id="9815602at2"/>
<proteinExistence type="inferred from homology"/>
<dbReference type="GO" id="GO:0016740">
    <property type="term" value="F:transferase activity"/>
    <property type="evidence" value="ECO:0007669"/>
    <property type="project" value="UniProtKB-KW"/>
</dbReference>
<comment type="similarity">
    <text evidence="3">Belongs to the NMT1/THI5 family.</text>
</comment>
<keyword evidence="5" id="KW-0808">Transferase</keyword>
<dbReference type="InterPro" id="IPR015168">
    <property type="entry name" value="SsuA/THI5"/>
</dbReference>
<keyword evidence="15" id="KW-1185">Reference proteome</keyword>
<evidence type="ECO:0000256" key="12">
    <source>
        <dbReference type="SAM" id="SignalP"/>
    </source>
</evidence>
<evidence type="ECO:0000256" key="5">
    <source>
        <dbReference type="ARBA" id="ARBA00022679"/>
    </source>
</evidence>
<evidence type="ECO:0000256" key="9">
    <source>
        <dbReference type="ARBA" id="ARBA00023004"/>
    </source>
</evidence>
<comment type="function">
    <text evidence="1">Responsible for the formation of the pyrimidine heterocycle in the thiamine biosynthesis pathway. Catalyzes the formation of hydroxymethylpyrimidine phosphate (HMP-P) from histidine and pyridoxal phosphate (PLP). The protein uses PLP and the active site histidine to form HMP-P, generating an inactive enzyme. The enzyme can only undergo a single turnover, which suggests it is a suicide enzyme.</text>
</comment>
<evidence type="ECO:0000313" key="15">
    <source>
        <dbReference type="Proteomes" id="UP000193900"/>
    </source>
</evidence>
<dbReference type="GO" id="GO:0009228">
    <property type="term" value="P:thiamine biosynthetic process"/>
    <property type="evidence" value="ECO:0007669"/>
    <property type="project" value="UniProtKB-KW"/>
</dbReference>
<keyword evidence="6" id="KW-0479">Metal-binding</keyword>
<dbReference type="Pfam" id="PF09084">
    <property type="entry name" value="NMT1"/>
    <property type="match status" value="1"/>
</dbReference>
<evidence type="ECO:0000313" key="14">
    <source>
        <dbReference type="EMBL" id="SLN14822.1"/>
    </source>
</evidence>
<keyword evidence="9" id="KW-0408">Iron</keyword>
<evidence type="ECO:0000256" key="2">
    <source>
        <dbReference type="ARBA" id="ARBA00004948"/>
    </source>
</evidence>
<accession>A0A1Y5RDE5</accession>
<reference evidence="14 15" key="1">
    <citation type="submission" date="2017-03" db="EMBL/GenBank/DDBJ databases">
        <authorList>
            <person name="Afonso C.L."/>
            <person name="Miller P.J."/>
            <person name="Scott M.A."/>
            <person name="Spackman E."/>
            <person name="Goraichik I."/>
            <person name="Dimitrov K.M."/>
            <person name="Suarez D.L."/>
            <person name="Swayne D.E."/>
        </authorList>
    </citation>
    <scope>NUCLEOTIDE SEQUENCE [LARGE SCALE GENOMIC DNA]</scope>
    <source>
        <strain evidence="14 15">CECT 7023</strain>
    </source>
</reference>
<evidence type="ECO:0000256" key="11">
    <source>
        <dbReference type="ARBA" id="ARBA00048179"/>
    </source>
</evidence>
<feature type="domain" description="SsuA/THI5-like" evidence="13">
    <location>
        <begin position="37"/>
        <end position="246"/>
    </location>
</feature>
<comment type="catalytic activity">
    <reaction evidence="11">
        <text>N(6)-(pyridoxal phosphate)-L-lysyl-[4-amino-5-hydroxymethyl-2-methylpyrimidine phosphate synthase] + L-histidyl-[4-amino-5-hydroxymethyl-2-methylpyrimidine phosphate synthase] + 2 Fe(3+) + 4 H2O = L-lysyl-[4-amino-5-hydroxymethyl-2-methylpyrimidine phosphate synthase] + (2S)-2-amino-5-hydroxy-4-oxopentanoyl-[4-amino-5-hydroxymethyl-2-methylpyrimidine phosphate synthase] + 4-amino-2-methyl-5-(phosphooxymethyl)pyrimidine + 3-oxopropanoate + 2 Fe(2+) + 2 H(+)</text>
        <dbReference type="Rhea" id="RHEA:65756"/>
        <dbReference type="Rhea" id="RHEA-COMP:16892"/>
        <dbReference type="Rhea" id="RHEA-COMP:16893"/>
        <dbReference type="Rhea" id="RHEA-COMP:16894"/>
        <dbReference type="Rhea" id="RHEA-COMP:16895"/>
        <dbReference type="ChEBI" id="CHEBI:15377"/>
        <dbReference type="ChEBI" id="CHEBI:15378"/>
        <dbReference type="ChEBI" id="CHEBI:29033"/>
        <dbReference type="ChEBI" id="CHEBI:29034"/>
        <dbReference type="ChEBI" id="CHEBI:29969"/>
        <dbReference type="ChEBI" id="CHEBI:29979"/>
        <dbReference type="ChEBI" id="CHEBI:33190"/>
        <dbReference type="ChEBI" id="CHEBI:58354"/>
        <dbReference type="ChEBI" id="CHEBI:143915"/>
        <dbReference type="ChEBI" id="CHEBI:157692"/>
    </reaction>
    <physiologicalReaction direction="left-to-right" evidence="11">
        <dbReference type="Rhea" id="RHEA:65757"/>
    </physiologicalReaction>
</comment>
<evidence type="ECO:0000256" key="6">
    <source>
        <dbReference type="ARBA" id="ARBA00022723"/>
    </source>
</evidence>
<keyword evidence="12" id="KW-0732">Signal</keyword>
<evidence type="ECO:0000256" key="3">
    <source>
        <dbReference type="ARBA" id="ARBA00009406"/>
    </source>
</evidence>
<evidence type="ECO:0000256" key="1">
    <source>
        <dbReference type="ARBA" id="ARBA00003469"/>
    </source>
</evidence>
<protein>
    <recommendedName>
        <fullName evidence="10">Thiamine pyrimidine synthase</fullName>
    </recommendedName>
</protein>
<dbReference type="RefSeq" id="WP_085877091.1">
    <property type="nucleotide sequence ID" value="NZ_FWFZ01000001.1"/>
</dbReference>
<dbReference type="GO" id="GO:0046872">
    <property type="term" value="F:metal ion binding"/>
    <property type="evidence" value="ECO:0007669"/>
    <property type="project" value="UniProtKB-KW"/>
</dbReference>
<dbReference type="PANTHER" id="PTHR31528">
    <property type="entry name" value="4-AMINO-5-HYDROXYMETHYL-2-METHYLPYRIMIDINE PHOSPHATE SYNTHASE THI11-RELATED"/>
    <property type="match status" value="1"/>
</dbReference>